<reference evidence="3 4" key="1">
    <citation type="submission" date="2017-12" db="EMBL/GenBank/DDBJ databases">
        <title>Hemimetabolous genomes reveal molecular basis of termite eusociality.</title>
        <authorList>
            <person name="Harrison M.C."/>
            <person name="Jongepier E."/>
            <person name="Robertson H.M."/>
            <person name="Arning N."/>
            <person name="Bitard-Feildel T."/>
            <person name="Chao H."/>
            <person name="Childers C.P."/>
            <person name="Dinh H."/>
            <person name="Doddapaneni H."/>
            <person name="Dugan S."/>
            <person name="Gowin J."/>
            <person name="Greiner C."/>
            <person name="Han Y."/>
            <person name="Hu H."/>
            <person name="Hughes D.S.T."/>
            <person name="Huylmans A.-K."/>
            <person name="Kemena C."/>
            <person name="Kremer L.P.M."/>
            <person name="Lee S.L."/>
            <person name="Lopez-Ezquerra A."/>
            <person name="Mallet L."/>
            <person name="Monroy-Kuhn J.M."/>
            <person name="Moser A."/>
            <person name="Murali S.C."/>
            <person name="Muzny D.M."/>
            <person name="Otani S."/>
            <person name="Piulachs M.-D."/>
            <person name="Poelchau M."/>
            <person name="Qu J."/>
            <person name="Schaub F."/>
            <person name="Wada-Katsumata A."/>
            <person name="Worley K.C."/>
            <person name="Xie Q."/>
            <person name="Ylla G."/>
            <person name="Poulsen M."/>
            <person name="Gibbs R.A."/>
            <person name="Schal C."/>
            <person name="Richards S."/>
            <person name="Belles X."/>
            <person name="Korb J."/>
            <person name="Bornberg-Bauer E."/>
        </authorList>
    </citation>
    <scope>NUCLEOTIDE SEQUENCE [LARGE SCALE GENOMIC DNA]</scope>
    <source>
        <tissue evidence="3">Whole body</tissue>
    </source>
</reference>
<dbReference type="SUPFAM" id="SSF55797">
    <property type="entry name" value="PR-1-like"/>
    <property type="match status" value="1"/>
</dbReference>
<organism evidence="3 4">
    <name type="scientific">Cryptotermes secundus</name>
    <dbReference type="NCBI Taxonomy" id="105785"/>
    <lineage>
        <taxon>Eukaryota</taxon>
        <taxon>Metazoa</taxon>
        <taxon>Ecdysozoa</taxon>
        <taxon>Arthropoda</taxon>
        <taxon>Hexapoda</taxon>
        <taxon>Insecta</taxon>
        <taxon>Pterygota</taxon>
        <taxon>Neoptera</taxon>
        <taxon>Polyneoptera</taxon>
        <taxon>Dictyoptera</taxon>
        <taxon>Blattodea</taxon>
        <taxon>Blattoidea</taxon>
        <taxon>Termitoidae</taxon>
        <taxon>Kalotermitidae</taxon>
        <taxon>Cryptotermitinae</taxon>
        <taxon>Cryptotermes</taxon>
    </lineage>
</organism>
<evidence type="ECO:0000313" key="3">
    <source>
        <dbReference type="EMBL" id="PNF13786.1"/>
    </source>
</evidence>
<dbReference type="InterPro" id="IPR002413">
    <property type="entry name" value="V5_allergen-like"/>
</dbReference>
<dbReference type="InterPro" id="IPR035940">
    <property type="entry name" value="CAP_sf"/>
</dbReference>
<dbReference type="Gene3D" id="3.40.33.10">
    <property type="entry name" value="CAP"/>
    <property type="match status" value="1"/>
</dbReference>
<dbReference type="PRINTS" id="PR00838">
    <property type="entry name" value="V5ALLERGEN"/>
</dbReference>
<dbReference type="Proteomes" id="UP000235965">
    <property type="component" value="Unassembled WGS sequence"/>
</dbReference>
<dbReference type="PRINTS" id="PR00837">
    <property type="entry name" value="V5TPXLIKE"/>
</dbReference>
<name>A0A2J7PBS5_9NEOP</name>
<evidence type="ECO:0000313" key="4">
    <source>
        <dbReference type="Proteomes" id="UP000235965"/>
    </source>
</evidence>
<dbReference type="GO" id="GO:0005576">
    <property type="term" value="C:extracellular region"/>
    <property type="evidence" value="ECO:0007669"/>
    <property type="project" value="UniProtKB-SubCell"/>
</dbReference>
<evidence type="ECO:0000259" key="2">
    <source>
        <dbReference type="SMART" id="SM00198"/>
    </source>
</evidence>
<keyword evidence="4" id="KW-1185">Reference proteome</keyword>
<protein>
    <recommendedName>
        <fullName evidence="2">SCP domain-containing protein</fullName>
    </recommendedName>
</protein>
<proteinExistence type="predicted"/>
<dbReference type="STRING" id="105785.A0A2J7PBS5"/>
<sequence length="370" mass="40801">MEDLGRDLTADGEQMDAKKIPGKRAHEISSVGIETGYEMDGRGVGVRVPLESRIFSSTQPPVRLWDPPSLLSNGALWRPLGRPRRRWVDNIKMDLREIGWDGMDWIDLSQDRDQWRAFVNTKEEDTRDTKKMKVFLLLASLVVGLRAQSCSYSSVCSDHTMCKYQGYGSKCGQPIHSGVTSNSDKQKIVDAHNNLRRKVAKGQETQGKPGPQPSAANMKKISWDNELATVAQRWADQCSFGHDACRNVGRFYVGQNVYQSSTKGSSPNGQQDWQSAVQAWYNEVKDFSKNSVSPFKYSSGAGHYSQVVWATSDKIGCGFTAYAGSDGWYNKMYVCNYGPGGNVIGGSSSMYTIGGACSKCSGNCDNGLCV</sequence>
<dbReference type="CDD" id="cd05380">
    <property type="entry name" value="CAP_euk"/>
    <property type="match status" value="1"/>
</dbReference>
<dbReference type="PROSITE" id="PS01009">
    <property type="entry name" value="CRISP_1"/>
    <property type="match status" value="1"/>
</dbReference>
<feature type="region of interest" description="Disordered" evidence="1">
    <location>
        <begin position="1"/>
        <end position="22"/>
    </location>
</feature>
<dbReference type="AlphaFoldDB" id="A0A2J7PBS5"/>
<dbReference type="SMART" id="SM00198">
    <property type="entry name" value="SCP"/>
    <property type="match status" value="1"/>
</dbReference>
<comment type="caution">
    <text evidence="3">The sequence shown here is derived from an EMBL/GenBank/DDBJ whole genome shotgun (WGS) entry which is preliminary data.</text>
</comment>
<dbReference type="PANTHER" id="PTHR10334">
    <property type="entry name" value="CYSTEINE-RICH SECRETORY PROTEIN-RELATED"/>
    <property type="match status" value="1"/>
</dbReference>
<dbReference type="InterPro" id="IPR001283">
    <property type="entry name" value="CRISP-related"/>
</dbReference>
<dbReference type="PROSITE" id="PS01010">
    <property type="entry name" value="CRISP_2"/>
    <property type="match status" value="1"/>
</dbReference>
<evidence type="ECO:0000256" key="1">
    <source>
        <dbReference type="SAM" id="MobiDB-lite"/>
    </source>
</evidence>
<dbReference type="InterPro" id="IPR018244">
    <property type="entry name" value="Allrgn_V5/Tpx1_CS"/>
</dbReference>
<dbReference type="OrthoDB" id="414826at2759"/>
<feature type="domain" description="SCP" evidence="2">
    <location>
        <begin position="183"/>
        <end position="345"/>
    </location>
</feature>
<gene>
    <name evidence="3" type="ORF">B7P43_G12434</name>
</gene>
<dbReference type="InParanoid" id="A0A2J7PBS5"/>
<dbReference type="Pfam" id="PF00188">
    <property type="entry name" value="CAP"/>
    <property type="match status" value="1"/>
</dbReference>
<accession>A0A2J7PBS5</accession>
<dbReference type="InterPro" id="IPR014044">
    <property type="entry name" value="CAP_dom"/>
</dbReference>
<dbReference type="FunCoup" id="A0A2J7PBS5">
    <property type="interactions" value="104"/>
</dbReference>
<dbReference type="EMBL" id="NEVH01027075">
    <property type="protein sequence ID" value="PNF13786.1"/>
    <property type="molecule type" value="Genomic_DNA"/>
</dbReference>